<dbReference type="AlphaFoldDB" id="A0A2T4CBR3"/>
<feature type="transmembrane region" description="Helical" evidence="2">
    <location>
        <begin position="160"/>
        <end position="183"/>
    </location>
</feature>
<evidence type="ECO:0000313" key="3">
    <source>
        <dbReference type="EMBL" id="PTB78985.1"/>
    </source>
</evidence>
<evidence type="ECO:0000256" key="2">
    <source>
        <dbReference type="SAM" id="Phobius"/>
    </source>
</evidence>
<organism evidence="3 4">
    <name type="scientific">Trichoderma longibrachiatum ATCC 18648</name>
    <dbReference type="NCBI Taxonomy" id="983965"/>
    <lineage>
        <taxon>Eukaryota</taxon>
        <taxon>Fungi</taxon>
        <taxon>Dikarya</taxon>
        <taxon>Ascomycota</taxon>
        <taxon>Pezizomycotina</taxon>
        <taxon>Sordariomycetes</taxon>
        <taxon>Hypocreomycetidae</taxon>
        <taxon>Hypocreales</taxon>
        <taxon>Hypocreaceae</taxon>
        <taxon>Trichoderma</taxon>
    </lineage>
</organism>
<dbReference type="OrthoDB" id="5293596at2759"/>
<sequence length="345" mass="38284">MDTTPLLGNRPALIQDHPVFLRASHSPWSLIPQNVLSFVRGSILAYLTVAAVLVLNYELTNPPPNSNPSDLGDSDPSDPGSDPNDPNLSALASTATNWRLLFDFPIISFGLVLWYFVVTFSWTFTHLYFPDADDIDGGVEYAIIRLMSLPRDLGNARYQFYFTLFYFTTCAYSFMNSAIYWFVTRPHDLVHAVLRLFSQGYPEVVKLWDATAVTLAGPFSDIFGEGWLRAFVLINLYAVTPGIMVTEVLFLNSIRRPNGIGGYLFALLVFAALYIGWAFIGHAATGVWPFFFLDAAQVGSTEAVVADSIGFVLLAPIAFVFMQGFVGVRESLIRPYVIVQDALEA</sequence>
<feature type="transmembrane region" description="Helical" evidence="2">
    <location>
        <begin position="308"/>
        <end position="328"/>
    </location>
</feature>
<feature type="transmembrane region" description="Helical" evidence="2">
    <location>
        <begin position="263"/>
        <end position="288"/>
    </location>
</feature>
<name>A0A2T4CBR3_TRILO</name>
<reference evidence="3 4" key="1">
    <citation type="submission" date="2016-07" db="EMBL/GenBank/DDBJ databases">
        <title>Multiple horizontal gene transfer events from other fungi enriched the ability of initially mycotrophic Trichoderma (Ascomycota) to feed on dead plant biomass.</title>
        <authorList>
            <consortium name="DOE Joint Genome Institute"/>
            <person name="Aerts A."/>
            <person name="Atanasova L."/>
            <person name="Chenthamara K."/>
            <person name="Zhang J."/>
            <person name="Grujic M."/>
            <person name="Henrissat B."/>
            <person name="Kuo A."/>
            <person name="Salamov A."/>
            <person name="Lipzen A."/>
            <person name="Labutti K."/>
            <person name="Barry K."/>
            <person name="Miao Y."/>
            <person name="Rahimi M.J."/>
            <person name="Shen Q."/>
            <person name="Grigoriev I.V."/>
            <person name="Kubicek C.P."/>
            <person name="Druzhinina I.S."/>
        </authorList>
    </citation>
    <scope>NUCLEOTIDE SEQUENCE [LARGE SCALE GENOMIC DNA]</scope>
    <source>
        <strain evidence="3 4">ATCC 18648</strain>
    </source>
</reference>
<dbReference type="Proteomes" id="UP000240760">
    <property type="component" value="Unassembled WGS sequence"/>
</dbReference>
<keyword evidence="4" id="KW-1185">Reference proteome</keyword>
<feature type="transmembrane region" description="Helical" evidence="2">
    <location>
        <begin position="38"/>
        <end position="57"/>
    </location>
</feature>
<accession>A0A2T4CBR3</accession>
<keyword evidence="2" id="KW-0472">Membrane</keyword>
<feature type="compositionally biased region" description="Low complexity" evidence="1">
    <location>
        <begin position="77"/>
        <end position="86"/>
    </location>
</feature>
<feature type="region of interest" description="Disordered" evidence="1">
    <location>
        <begin position="64"/>
        <end position="86"/>
    </location>
</feature>
<keyword evidence="2" id="KW-0812">Transmembrane</keyword>
<dbReference type="STRING" id="983965.A0A2T4CBR3"/>
<dbReference type="EMBL" id="KZ679128">
    <property type="protein sequence ID" value="PTB78985.1"/>
    <property type="molecule type" value="Genomic_DNA"/>
</dbReference>
<gene>
    <name evidence="3" type="ORF">M440DRAFT_1326910</name>
</gene>
<proteinExistence type="predicted"/>
<protein>
    <submittedName>
        <fullName evidence="3">Uncharacterized protein</fullName>
    </submittedName>
</protein>
<evidence type="ECO:0000256" key="1">
    <source>
        <dbReference type="SAM" id="MobiDB-lite"/>
    </source>
</evidence>
<feature type="transmembrane region" description="Helical" evidence="2">
    <location>
        <begin position="227"/>
        <end position="251"/>
    </location>
</feature>
<evidence type="ECO:0000313" key="4">
    <source>
        <dbReference type="Proteomes" id="UP000240760"/>
    </source>
</evidence>
<feature type="transmembrane region" description="Helical" evidence="2">
    <location>
        <begin position="106"/>
        <end position="129"/>
    </location>
</feature>
<keyword evidence="2" id="KW-1133">Transmembrane helix</keyword>